<dbReference type="EMBL" id="CP003969">
    <property type="protein sequence ID" value="AGP39336.1"/>
    <property type="molecule type" value="Genomic_DNA"/>
</dbReference>
<evidence type="ECO:0008006" key="3">
    <source>
        <dbReference type="Google" id="ProtNLM"/>
    </source>
</evidence>
<sequence>MQGSSSGTGGGPLVSSHYTLSEYVGPQIWTQLTRTAAVDAADRLFVTDGQTVFVVEDGVPSIYLSPADLQPANADAGIISMDVGPDDRLYILDRGVPAQILVSRGPHDVSILHGDLSAARTFPALLAVESPDRIFVVSHYDGLFEVTPNGIDLLYGESAIDASGCAAEDLAVSQDGRLFYLPGCNGSPLLSGLTDGSGVGILKHEDALDEYYFWMFGGIARNPPGGVMVNLVGTIYHIGTDGTATELNTTPTLNDVTADWIDFHARPIEVGPTGNVYVISTETIYRAVPD</sequence>
<dbReference type="AlphaFoldDB" id="S4Y4H2"/>
<dbReference type="Proteomes" id="UP000014803">
    <property type="component" value="Chromosome"/>
</dbReference>
<evidence type="ECO:0000313" key="2">
    <source>
        <dbReference type="Proteomes" id="UP000014803"/>
    </source>
</evidence>
<reference evidence="1 2" key="1">
    <citation type="journal article" date="2013" name="Sci. Rep.">
        <title>Extraordinary expansion of a Sorangium cellulosum genome from an alkaline milieu.</title>
        <authorList>
            <person name="Han K."/>
            <person name="Li Z.F."/>
            <person name="Peng R."/>
            <person name="Zhu L.P."/>
            <person name="Zhou T."/>
            <person name="Wang L.G."/>
            <person name="Li S.G."/>
            <person name="Zhang X.B."/>
            <person name="Hu W."/>
            <person name="Wu Z.H."/>
            <person name="Qin N."/>
            <person name="Li Y.Z."/>
        </authorList>
    </citation>
    <scope>NUCLEOTIDE SEQUENCE [LARGE SCALE GENOMIC DNA]</scope>
    <source>
        <strain evidence="1 2">So0157-2</strain>
    </source>
</reference>
<dbReference type="HOGENOM" id="CLU_959436_0_0_7"/>
<accession>S4Y4H2</accession>
<protein>
    <recommendedName>
        <fullName evidence="3">SMP-30/Gluconolactonase/LRE-like region domain-containing protein</fullName>
    </recommendedName>
</protein>
<name>S4Y4H2_SORCE</name>
<dbReference type="PATRIC" id="fig|1254432.3.peg.8065"/>
<organism evidence="1 2">
    <name type="scientific">Sorangium cellulosum So0157-2</name>
    <dbReference type="NCBI Taxonomy" id="1254432"/>
    <lineage>
        <taxon>Bacteria</taxon>
        <taxon>Pseudomonadati</taxon>
        <taxon>Myxococcota</taxon>
        <taxon>Polyangia</taxon>
        <taxon>Polyangiales</taxon>
        <taxon>Polyangiaceae</taxon>
        <taxon>Sorangium</taxon>
    </lineage>
</organism>
<proteinExistence type="predicted"/>
<evidence type="ECO:0000313" key="1">
    <source>
        <dbReference type="EMBL" id="AGP39336.1"/>
    </source>
</evidence>
<dbReference type="KEGG" id="scu:SCE1572_35570"/>
<gene>
    <name evidence="1" type="ORF">SCE1572_35570</name>
</gene>
<dbReference type="SUPFAM" id="SSF63829">
    <property type="entry name" value="Calcium-dependent phosphotriesterase"/>
    <property type="match status" value="1"/>
</dbReference>